<dbReference type="GO" id="GO:0009295">
    <property type="term" value="C:nucleoid"/>
    <property type="evidence" value="ECO:0007669"/>
    <property type="project" value="TreeGrafter"/>
</dbReference>
<dbReference type="Proteomes" id="UP000294614">
    <property type="component" value="Unassembled WGS sequence"/>
</dbReference>
<dbReference type="InterPro" id="IPR011344">
    <property type="entry name" value="ssDNA-bd"/>
</dbReference>
<dbReference type="PROSITE" id="PS50935">
    <property type="entry name" value="SSB"/>
    <property type="match status" value="1"/>
</dbReference>
<comment type="subunit">
    <text evidence="2">Homotetramer.</text>
</comment>
<dbReference type="PIRSF" id="PIRSF002070">
    <property type="entry name" value="SSB"/>
    <property type="match status" value="1"/>
</dbReference>
<dbReference type="CDD" id="cd04496">
    <property type="entry name" value="SSB_OBF"/>
    <property type="match status" value="1"/>
</dbReference>
<keyword evidence="1 2" id="KW-0238">DNA-binding</keyword>
<dbReference type="OrthoDB" id="9809878at2"/>
<dbReference type="Gene3D" id="2.40.50.140">
    <property type="entry name" value="Nucleic acid-binding proteins"/>
    <property type="match status" value="1"/>
</dbReference>
<dbReference type="SUPFAM" id="SSF50249">
    <property type="entry name" value="Nucleic acid-binding proteins"/>
    <property type="match status" value="1"/>
</dbReference>
<comment type="caution">
    <text evidence="4">The sequence shown here is derived from an EMBL/GenBank/DDBJ whole genome shotgun (WGS) entry which is preliminary data.</text>
</comment>
<dbReference type="EMBL" id="SMGG01000007">
    <property type="protein sequence ID" value="TCK58389.1"/>
    <property type="molecule type" value="Genomic_DNA"/>
</dbReference>
<dbReference type="InterPro" id="IPR012340">
    <property type="entry name" value="NA-bd_OB-fold"/>
</dbReference>
<dbReference type="Pfam" id="PF00436">
    <property type="entry name" value="SSB"/>
    <property type="match status" value="1"/>
</dbReference>
<evidence type="ECO:0000256" key="2">
    <source>
        <dbReference type="HAMAP-Rule" id="MF_00984"/>
    </source>
</evidence>
<keyword evidence="5" id="KW-1185">Reference proteome</keyword>
<dbReference type="PANTHER" id="PTHR10302:SF27">
    <property type="entry name" value="SINGLE-STRANDED DNA-BINDING PROTEIN"/>
    <property type="match status" value="1"/>
</dbReference>
<comment type="caution">
    <text evidence="2">Lacks conserved residue(s) required for the propagation of feature annotation.</text>
</comment>
<proteinExistence type="inferred from homology"/>
<protein>
    <recommendedName>
        <fullName evidence="2 3">Single-stranded DNA-binding protein</fullName>
        <shortName evidence="2">SSB</shortName>
    </recommendedName>
</protein>
<reference evidence="4 5" key="1">
    <citation type="submission" date="2019-03" db="EMBL/GenBank/DDBJ databases">
        <title>Genomic Encyclopedia of Type Strains, Phase IV (KMG-IV): sequencing the most valuable type-strain genomes for metagenomic binning, comparative biology and taxonomic classification.</title>
        <authorList>
            <person name="Goeker M."/>
        </authorList>
    </citation>
    <scope>NUCLEOTIDE SEQUENCE [LARGE SCALE GENOMIC DNA]</scope>
    <source>
        <strain evidence="4 5">DSM 24984</strain>
    </source>
</reference>
<dbReference type="PANTHER" id="PTHR10302">
    <property type="entry name" value="SINGLE-STRANDED DNA-BINDING PROTEIN"/>
    <property type="match status" value="1"/>
</dbReference>
<dbReference type="RefSeq" id="WP_132874561.1">
    <property type="nucleotide sequence ID" value="NZ_SMGG01000007.1"/>
</dbReference>
<organism evidence="4 5">
    <name type="scientific">Seleniivibrio woodruffii</name>
    <dbReference type="NCBI Taxonomy" id="1078050"/>
    <lineage>
        <taxon>Bacteria</taxon>
        <taxon>Pseudomonadati</taxon>
        <taxon>Deferribacterota</taxon>
        <taxon>Deferribacteres</taxon>
        <taxon>Deferribacterales</taxon>
        <taxon>Geovibrionaceae</taxon>
        <taxon>Seleniivibrio</taxon>
    </lineage>
</organism>
<dbReference type="AlphaFoldDB" id="A0A4R1K5R6"/>
<evidence type="ECO:0000313" key="4">
    <source>
        <dbReference type="EMBL" id="TCK58389.1"/>
    </source>
</evidence>
<dbReference type="NCBIfam" id="TIGR00621">
    <property type="entry name" value="ssb"/>
    <property type="match status" value="1"/>
</dbReference>
<name>A0A4R1K5R6_9BACT</name>
<gene>
    <name evidence="4" type="ORF">C8D98_2591</name>
</gene>
<evidence type="ECO:0000313" key="5">
    <source>
        <dbReference type="Proteomes" id="UP000294614"/>
    </source>
</evidence>
<dbReference type="InterPro" id="IPR000424">
    <property type="entry name" value="Primosome_PriB/ssb"/>
</dbReference>
<evidence type="ECO:0000256" key="1">
    <source>
        <dbReference type="ARBA" id="ARBA00023125"/>
    </source>
</evidence>
<dbReference type="HAMAP" id="MF_00984">
    <property type="entry name" value="SSB"/>
    <property type="match status" value="1"/>
</dbReference>
<accession>A0A4R1K5R6</accession>
<dbReference type="GO" id="GO:0003697">
    <property type="term" value="F:single-stranded DNA binding"/>
    <property type="evidence" value="ECO:0007669"/>
    <property type="project" value="UniProtKB-UniRule"/>
</dbReference>
<evidence type="ECO:0000256" key="3">
    <source>
        <dbReference type="PIRNR" id="PIRNR002070"/>
    </source>
</evidence>
<dbReference type="GO" id="GO:0006260">
    <property type="term" value="P:DNA replication"/>
    <property type="evidence" value="ECO:0007669"/>
    <property type="project" value="InterPro"/>
</dbReference>
<sequence length="112" mass="12642">MAYLNQTHLLGRLTTDPELRYIPGKDIPVCVFTLASNKPKSDNTLFIEIAVFGEYGKACHEHLKKGSLIIVSGELEYRKWDKGSEKHSKHTIKANDIQFIALGKPDEKDTDN</sequence>